<evidence type="ECO:0000256" key="2">
    <source>
        <dbReference type="ARBA" id="ARBA00004236"/>
    </source>
</evidence>
<feature type="transmembrane region" description="Helical" evidence="11">
    <location>
        <begin position="12"/>
        <end position="36"/>
    </location>
</feature>
<evidence type="ECO:0000256" key="1">
    <source>
        <dbReference type="ARBA" id="ARBA00000085"/>
    </source>
</evidence>
<keyword evidence="7 13" id="KW-0418">Kinase</keyword>
<keyword evidence="10 11" id="KW-0472">Membrane</keyword>
<dbReference type="InterPro" id="IPR004358">
    <property type="entry name" value="Sig_transdc_His_kin-like_C"/>
</dbReference>
<feature type="transmembrane region" description="Helical" evidence="11">
    <location>
        <begin position="130"/>
        <end position="148"/>
    </location>
</feature>
<dbReference type="InterPro" id="IPR005467">
    <property type="entry name" value="His_kinase_dom"/>
</dbReference>
<evidence type="ECO:0000256" key="10">
    <source>
        <dbReference type="ARBA" id="ARBA00023136"/>
    </source>
</evidence>
<keyword evidence="5 13" id="KW-0808">Transferase</keyword>
<feature type="domain" description="Histidine kinase" evidence="12">
    <location>
        <begin position="248"/>
        <end position="463"/>
    </location>
</feature>
<dbReference type="GO" id="GO:0005886">
    <property type="term" value="C:plasma membrane"/>
    <property type="evidence" value="ECO:0007669"/>
    <property type="project" value="UniProtKB-SubCell"/>
</dbReference>
<evidence type="ECO:0000256" key="5">
    <source>
        <dbReference type="ARBA" id="ARBA00022679"/>
    </source>
</evidence>
<evidence type="ECO:0000256" key="4">
    <source>
        <dbReference type="ARBA" id="ARBA00022553"/>
    </source>
</evidence>
<dbReference type="Pfam" id="PF02518">
    <property type="entry name" value="HATPase_c"/>
    <property type="match status" value="1"/>
</dbReference>
<dbReference type="Pfam" id="PF00512">
    <property type="entry name" value="HisKA"/>
    <property type="match status" value="1"/>
</dbReference>
<evidence type="ECO:0000259" key="12">
    <source>
        <dbReference type="PROSITE" id="PS50109"/>
    </source>
</evidence>
<dbReference type="InterPro" id="IPR036097">
    <property type="entry name" value="HisK_dim/P_sf"/>
</dbReference>
<dbReference type="PANTHER" id="PTHR45436">
    <property type="entry name" value="SENSOR HISTIDINE KINASE YKOH"/>
    <property type="match status" value="1"/>
</dbReference>
<dbReference type="InterPro" id="IPR036890">
    <property type="entry name" value="HATPase_C_sf"/>
</dbReference>
<evidence type="ECO:0000256" key="6">
    <source>
        <dbReference type="ARBA" id="ARBA00022692"/>
    </source>
</evidence>
<evidence type="ECO:0000256" key="8">
    <source>
        <dbReference type="ARBA" id="ARBA00022989"/>
    </source>
</evidence>
<dbReference type="Gene3D" id="6.10.340.10">
    <property type="match status" value="1"/>
</dbReference>
<protein>
    <recommendedName>
        <fullName evidence="3">histidine kinase</fullName>
        <ecNumber evidence="3">2.7.13.3</ecNumber>
    </recommendedName>
</protein>
<dbReference type="AlphaFoldDB" id="A0A0D8FW11"/>
<reference evidence="13 14" key="1">
    <citation type="submission" date="2015-01" db="EMBL/GenBank/DDBJ databases">
        <title>Draft genome of the acidophilic iron oxidizer Ferrimicrobium acidiphilum strain T23.</title>
        <authorList>
            <person name="Poehlein A."/>
            <person name="Eisen S."/>
            <person name="Schloemann M."/>
            <person name="Johnson B.D."/>
            <person name="Daniel R."/>
            <person name="Muehling M."/>
        </authorList>
    </citation>
    <scope>NUCLEOTIDE SEQUENCE [LARGE SCALE GENOMIC DNA]</scope>
    <source>
        <strain evidence="13 14">T23</strain>
    </source>
</reference>
<comment type="catalytic activity">
    <reaction evidence="1">
        <text>ATP + protein L-histidine = ADP + protein N-phospho-L-histidine.</text>
        <dbReference type="EC" id="2.7.13.3"/>
    </reaction>
</comment>
<feature type="transmembrane region" description="Helical" evidence="11">
    <location>
        <begin position="160"/>
        <end position="185"/>
    </location>
</feature>
<dbReference type="CDD" id="cd00082">
    <property type="entry name" value="HisKA"/>
    <property type="match status" value="1"/>
</dbReference>
<dbReference type="Proteomes" id="UP000032336">
    <property type="component" value="Unassembled WGS sequence"/>
</dbReference>
<dbReference type="InterPro" id="IPR003594">
    <property type="entry name" value="HATPase_dom"/>
</dbReference>
<keyword evidence="8 11" id="KW-1133">Transmembrane helix</keyword>
<dbReference type="InterPro" id="IPR050428">
    <property type="entry name" value="TCS_sensor_his_kinase"/>
</dbReference>
<dbReference type="SUPFAM" id="SSF47384">
    <property type="entry name" value="Homodimeric domain of signal transducing histidine kinase"/>
    <property type="match status" value="1"/>
</dbReference>
<dbReference type="STRING" id="1121877.FEAC_09950"/>
<keyword evidence="9" id="KW-0902">Two-component regulatory system</keyword>
<organism evidence="13 14">
    <name type="scientific">Ferrimicrobium acidiphilum DSM 19497</name>
    <dbReference type="NCBI Taxonomy" id="1121877"/>
    <lineage>
        <taxon>Bacteria</taxon>
        <taxon>Bacillati</taxon>
        <taxon>Actinomycetota</taxon>
        <taxon>Acidimicrobiia</taxon>
        <taxon>Acidimicrobiales</taxon>
        <taxon>Acidimicrobiaceae</taxon>
        <taxon>Ferrimicrobium</taxon>
    </lineage>
</organism>
<dbReference type="PRINTS" id="PR00344">
    <property type="entry name" value="BCTRLSENSOR"/>
</dbReference>
<sequence length="463" mass="50571">MSKRALIHRWRIAWVLTIGIELAVILAALGSGYFVYSLVRSTLIKQGISGVEVSARAAAAKLRSEYSSHPTKAPVEDLAYLTVSGDQYVLLTTSRGHLVGASGTRPPASPLGGWASVGTSGWLQFGSIPYLYASAPILVGSSNLRLIVAESQSHLASLLSTLRIALVLGGLVLIMSTLAAISVIVRRVADPLLELEEVARTVTLNVNEAAFASIDSRLAEVHSLEESFSNMLERLGRTQTREREFISNAAHSLRTPIHVIQGNIVSLGRLLSEDPDLARHDLKILTREVQAMATLVDRLLQLSRSESGVLAKLERFDLQLYLDRIAGTLRDSCMHHALLFSTHDLDARPFVISDPVLLEVVLRVLIENADAYAEEDSAVTVYVATAENLSDIRIGVRNYCDPIPVSVLDELFERFYRNEQAASSEHYGLGLAIADSIVRRIGAKWFIESRPEGTIFALDIPSG</sequence>
<dbReference type="EC" id="2.7.13.3" evidence="3"/>
<dbReference type="eggNOG" id="COG5002">
    <property type="taxonomic scope" value="Bacteria"/>
</dbReference>
<comment type="subcellular location">
    <subcellularLocation>
        <location evidence="2">Cell membrane</location>
    </subcellularLocation>
</comment>
<dbReference type="GO" id="GO:0000155">
    <property type="term" value="F:phosphorelay sensor kinase activity"/>
    <property type="evidence" value="ECO:0007669"/>
    <property type="project" value="InterPro"/>
</dbReference>
<dbReference type="InterPro" id="IPR003661">
    <property type="entry name" value="HisK_dim/P_dom"/>
</dbReference>
<evidence type="ECO:0000313" key="13">
    <source>
        <dbReference type="EMBL" id="KJE77281.1"/>
    </source>
</evidence>
<evidence type="ECO:0000256" key="7">
    <source>
        <dbReference type="ARBA" id="ARBA00022777"/>
    </source>
</evidence>
<evidence type="ECO:0000256" key="11">
    <source>
        <dbReference type="SAM" id="Phobius"/>
    </source>
</evidence>
<dbReference type="EMBL" id="JXUW01000006">
    <property type="protein sequence ID" value="KJE77281.1"/>
    <property type="molecule type" value="Genomic_DNA"/>
</dbReference>
<dbReference type="PROSITE" id="PS50109">
    <property type="entry name" value="HIS_KIN"/>
    <property type="match status" value="1"/>
</dbReference>
<proteinExistence type="predicted"/>
<dbReference type="Gene3D" id="1.10.287.130">
    <property type="match status" value="1"/>
</dbReference>
<dbReference type="RefSeq" id="WP_035391763.1">
    <property type="nucleotide sequence ID" value="NZ_JQKF01000059.1"/>
</dbReference>
<dbReference type="CDD" id="cd00075">
    <property type="entry name" value="HATPase"/>
    <property type="match status" value="1"/>
</dbReference>
<dbReference type="SMART" id="SM00387">
    <property type="entry name" value="HATPase_c"/>
    <property type="match status" value="1"/>
</dbReference>
<dbReference type="GeneID" id="78372259"/>
<evidence type="ECO:0000313" key="14">
    <source>
        <dbReference type="Proteomes" id="UP000032336"/>
    </source>
</evidence>
<dbReference type="Gene3D" id="3.30.565.10">
    <property type="entry name" value="Histidine kinase-like ATPase, C-terminal domain"/>
    <property type="match status" value="1"/>
</dbReference>
<keyword evidence="4" id="KW-0597">Phosphoprotein</keyword>
<evidence type="ECO:0000256" key="3">
    <source>
        <dbReference type="ARBA" id="ARBA00012438"/>
    </source>
</evidence>
<dbReference type="PANTHER" id="PTHR45436:SF5">
    <property type="entry name" value="SENSOR HISTIDINE KINASE TRCS"/>
    <property type="match status" value="1"/>
</dbReference>
<dbReference type="OrthoDB" id="3224230at2"/>
<evidence type="ECO:0000256" key="9">
    <source>
        <dbReference type="ARBA" id="ARBA00023012"/>
    </source>
</evidence>
<gene>
    <name evidence="13" type="primary">arlS2</name>
    <name evidence="13" type="ORF">FEAC_09950</name>
</gene>
<comment type="caution">
    <text evidence="13">The sequence shown here is derived from an EMBL/GenBank/DDBJ whole genome shotgun (WGS) entry which is preliminary data.</text>
</comment>
<dbReference type="SMART" id="SM00388">
    <property type="entry name" value="HisKA"/>
    <property type="match status" value="1"/>
</dbReference>
<keyword evidence="14" id="KW-1185">Reference proteome</keyword>
<accession>A0A0D8FW11</accession>
<name>A0A0D8FW11_9ACTN</name>
<keyword evidence="6 11" id="KW-0812">Transmembrane</keyword>
<dbReference type="PATRIC" id="fig|1121877.4.peg.1078"/>
<dbReference type="SUPFAM" id="SSF55874">
    <property type="entry name" value="ATPase domain of HSP90 chaperone/DNA topoisomerase II/histidine kinase"/>
    <property type="match status" value="1"/>
</dbReference>